<reference evidence="2 3" key="1">
    <citation type="journal article" date="2008" name="Proc. Natl. Acad. Sci. U.S.A.">
        <title>Niche adaptation and genome expansion in the chlorophyll d-producing cyanobacterium Acaryochloris marina.</title>
        <authorList>
            <person name="Swingley W.D."/>
            <person name="Chen M."/>
            <person name="Cheung P.C."/>
            <person name="Conrad A.L."/>
            <person name="Dejesa L.C."/>
            <person name="Hao J."/>
            <person name="Honchak B.M."/>
            <person name="Karbach L.E."/>
            <person name="Kurdoglu A."/>
            <person name="Lahiri S."/>
            <person name="Mastrian S.D."/>
            <person name="Miyashita H."/>
            <person name="Page L."/>
            <person name="Ramakrishna P."/>
            <person name="Satoh S."/>
            <person name="Sattley W.M."/>
            <person name="Shimada Y."/>
            <person name="Taylor H.L."/>
            <person name="Tomo T."/>
            <person name="Tsuchiya T."/>
            <person name="Wang Z.T."/>
            <person name="Raymond J."/>
            <person name="Mimuro M."/>
            <person name="Blankenship R.E."/>
            <person name="Touchman J.W."/>
        </authorList>
    </citation>
    <scope>NUCLEOTIDE SEQUENCE [LARGE SCALE GENOMIC DNA]</scope>
    <source>
        <strain evidence="3">MBIC 11017</strain>
    </source>
</reference>
<evidence type="ECO:0000313" key="3">
    <source>
        <dbReference type="Proteomes" id="UP000000268"/>
    </source>
</evidence>
<organism evidence="2 3">
    <name type="scientific">Acaryochloris marina (strain MBIC 11017)</name>
    <dbReference type="NCBI Taxonomy" id="329726"/>
    <lineage>
        <taxon>Bacteria</taxon>
        <taxon>Bacillati</taxon>
        <taxon>Cyanobacteriota</taxon>
        <taxon>Cyanophyceae</taxon>
        <taxon>Acaryochloridales</taxon>
        <taxon>Acaryochloridaceae</taxon>
        <taxon>Acaryochloris</taxon>
    </lineage>
</organism>
<protein>
    <recommendedName>
        <fullName evidence="4">YbjN domain-containing protein</fullName>
    </recommendedName>
</protein>
<dbReference type="STRING" id="329726.AM1_0348"/>
<dbReference type="KEGG" id="amr:AM1_0348"/>
<evidence type="ECO:0000256" key="1">
    <source>
        <dbReference type="SAM" id="SignalP"/>
    </source>
</evidence>
<gene>
    <name evidence="2" type="ordered locus">AM1_0348</name>
</gene>
<dbReference type="Gene3D" id="3.30.1460.10">
    <property type="match status" value="1"/>
</dbReference>
<keyword evidence="3" id="KW-1185">Reference proteome</keyword>
<dbReference type="HOGENOM" id="CLU_1438189_0_0_3"/>
<feature type="signal peptide" evidence="1">
    <location>
        <begin position="1"/>
        <end position="19"/>
    </location>
</feature>
<evidence type="ECO:0000313" key="2">
    <source>
        <dbReference type="EMBL" id="ABW25407.1"/>
    </source>
</evidence>
<dbReference type="EMBL" id="CP000828">
    <property type="protein sequence ID" value="ABW25407.1"/>
    <property type="molecule type" value="Genomic_DNA"/>
</dbReference>
<feature type="chain" id="PRO_5002748042" description="YbjN domain-containing protein" evidence="1">
    <location>
        <begin position="20"/>
        <end position="188"/>
    </location>
</feature>
<name>B0C9W7_ACAM1</name>
<dbReference type="eggNOG" id="ENOG50300X5">
    <property type="taxonomic scope" value="Bacteria"/>
</dbReference>
<sequence>MSLLVLFVGAIASLTWARAQTELLPQTKLNAVQAQLLPKAIQSESPTAGSTTIEQLETILRDEASDVQVEQGQISFKYDGRTMLILTSAQHDRMRILAPIKKAAEITPEQRDNMLLANFHTALDGRYAVSNGIVFATFLHPLSSLQDRDFRSALSQVNQLVQNFGTTYSSGAIGFGAGQEQPEPLPAI</sequence>
<dbReference type="AlphaFoldDB" id="B0C9W7"/>
<accession>B0C9W7</accession>
<dbReference type="RefSeq" id="WP_012161017.1">
    <property type="nucleotide sequence ID" value="NC_009925.1"/>
</dbReference>
<keyword evidence="1" id="KW-0732">Signal</keyword>
<dbReference type="Proteomes" id="UP000000268">
    <property type="component" value="Chromosome"/>
</dbReference>
<evidence type="ECO:0008006" key="4">
    <source>
        <dbReference type="Google" id="ProtNLM"/>
    </source>
</evidence>
<proteinExistence type="predicted"/>
<dbReference type="SUPFAM" id="SSF69635">
    <property type="entry name" value="Type III secretory system chaperone-like"/>
    <property type="match status" value="1"/>
</dbReference>